<dbReference type="Gene3D" id="3.30.2420.10">
    <property type="entry name" value="TonB"/>
    <property type="match status" value="1"/>
</dbReference>
<comment type="caution">
    <text evidence="6">The sequence shown here is derived from an EMBL/GenBank/DDBJ whole genome shotgun (WGS) entry which is preliminary data.</text>
</comment>
<evidence type="ECO:0000259" key="5">
    <source>
        <dbReference type="PROSITE" id="PS52015"/>
    </source>
</evidence>
<dbReference type="EMBL" id="DRMJ01000475">
    <property type="protein sequence ID" value="HHL43754.1"/>
    <property type="molecule type" value="Genomic_DNA"/>
</dbReference>
<dbReference type="Pfam" id="PF03544">
    <property type="entry name" value="TonB_C"/>
    <property type="match status" value="1"/>
</dbReference>
<dbReference type="InterPro" id="IPR037682">
    <property type="entry name" value="TonB_C"/>
</dbReference>
<keyword evidence="3" id="KW-1133">Transmembrane helix</keyword>
<feature type="domain" description="TonB C-terminal" evidence="5">
    <location>
        <begin position="44"/>
        <end position="137"/>
    </location>
</feature>
<evidence type="ECO:0000256" key="1">
    <source>
        <dbReference type="ARBA" id="ARBA00004167"/>
    </source>
</evidence>
<reference evidence="6" key="1">
    <citation type="journal article" date="2020" name="mSystems">
        <title>Genome- and Community-Level Interaction Insights into Carbon Utilization and Element Cycling Functions of Hydrothermarchaeota in Hydrothermal Sediment.</title>
        <authorList>
            <person name="Zhou Z."/>
            <person name="Liu Y."/>
            <person name="Xu W."/>
            <person name="Pan J."/>
            <person name="Luo Z.H."/>
            <person name="Li M."/>
        </authorList>
    </citation>
    <scope>NUCLEOTIDE SEQUENCE [LARGE SCALE GENOMIC DNA]</scope>
    <source>
        <strain evidence="6">HyVt-485</strain>
    </source>
</reference>
<dbReference type="GO" id="GO:0016020">
    <property type="term" value="C:membrane"/>
    <property type="evidence" value="ECO:0007669"/>
    <property type="project" value="UniProtKB-SubCell"/>
</dbReference>
<evidence type="ECO:0000256" key="2">
    <source>
        <dbReference type="ARBA" id="ARBA00022692"/>
    </source>
</evidence>
<dbReference type="PROSITE" id="PS52015">
    <property type="entry name" value="TONB_CTD"/>
    <property type="match status" value="1"/>
</dbReference>
<comment type="subcellular location">
    <subcellularLocation>
        <location evidence="1">Membrane</location>
        <topology evidence="1">Single-pass membrane protein</topology>
    </subcellularLocation>
</comment>
<sequence>MKPAFLIILFGLTGCASTAKPFMPRSDYPIDPWVKGYADPDDCIGGEKLAARNFDLPKYPKRAYKNGRQGWVILRLDVDASGVTQNVHIERALPDQSFGGGAVKAARKWRFEPPRDGALKNCRVLIRYRLGKVSLGA</sequence>
<evidence type="ECO:0000256" key="4">
    <source>
        <dbReference type="ARBA" id="ARBA00023136"/>
    </source>
</evidence>
<evidence type="ECO:0000313" key="6">
    <source>
        <dbReference type="EMBL" id="HHL43754.1"/>
    </source>
</evidence>
<keyword evidence="2" id="KW-0812">Transmembrane</keyword>
<dbReference type="PROSITE" id="PS51257">
    <property type="entry name" value="PROKAR_LIPOPROTEIN"/>
    <property type="match status" value="1"/>
</dbReference>
<keyword evidence="4" id="KW-0472">Membrane</keyword>
<dbReference type="Proteomes" id="UP000885830">
    <property type="component" value="Unassembled WGS sequence"/>
</dbReference>
<dbReference type="GO" id="GO:0055085">
    <property type="term" value="P:transmembrane transport"/>
    <property type="evidence" value="ECO:0007669"/>
    <property type="project" value="InterPro"/>
</dbReference>
<protein>
    <submittedName>
        <fullName evidence="6">Energy transducer TonB</fullName>
    </submittedName>
</protein>
<gene>
    <name evidence="6" type="ORF">ENJ42_09055</name>
</gene>
<dbReference type="InterPro" id="IPR006260">
    <property type="entry name" value="TonB/TolA_C"/>
</dbReference>
<proteinExistence type="predicted"/>
<dbReference type="SUPFAM" id="SSF74653">
    <property type="entry name" value="TolA/TonB C-terminal domain"/>
    <property type="match status" value="1"/>
</dbReference>
<organism evidence="6">
    <name type="scientific">Hellea balneolensis</name>
    <dbReference type="NCBI Taxonomy" id="287478"/>
    <lineage>
        <taxon>Bacteria</taxon>
        <taxon>Pseudomonadati</taxon>
        <taxon>Pseudomonadota</taxon>
        <taxon>Alphaproteobacteria</taxon>
        <taxon>Maricaulales</taxon>
        <taxon>Robiginitomaculaceae</taxon>
        <taxon>Hellea</taxon>
    </lineage>
</organism>
<name>A0A7C5LUH5_9PROT</name>
<dbReference type="AlphaFoldDB" id="A0A7C5LUH5"/>
<evidence type="ECO:0000256" key="3">
    <source>
        <dbReference type="ARBA" id="ARBA00022989"/>
    </source>
</evidence>
<dbReference type="NCBIfam" id="TIGR01352">
    <property type="entry name" value="tonB_Cterm"/>
    <property type="match status" value="1"/>
</dbReference>
<accession>A0A7C5LUH5</accession>